<name>A0A0M9DID6_9BACI</name>
<organism evidence="3 4">
    <name type="scientific">Lysinibacillus macroides</name>
    <dbReference type="NCBI Taxonomy" id="33935"/>
    <lineage>
        <taxon>Bacteria</taxon>
        <taxon>Bacillati</taxon>
        <taxon>Bacillota</taxon>
        <taxon>Bacilli</taxon>
        <taxon>Bacillales</taxon>
        <taxon>Bacillaceae</taxon>
        <taxon>Lysinibacillus</taxon>
    </lineage>
</organism>
<comment type="caution">
    <text evidence="3">The sequence shown here is derived from an EMBL/GenBank/DDBJ whole genome shotgun (WGS) entry which is preliminary data.</text>
</comment>
<keyword evidence="1" id="KW-0812">Transmembrane</keyword>
<dbReference type="PANTHER" id="PTHR40448:SF1">
    <property type="entry name" value="TWO-COMPONENT SENSOR HISTIDINE KINASE"/>
    <property type="match status" value="1"/>
</dbReference>
<dbReference type="Proteomes" id="UP000037977">
    <property type="component" value="Unassembled WGS sequence"/>
</dbReference>
<feature type="transmembrane region" description="Helical" evidence="1">
    <location>
        <begin position="105"/>
        <end position="123"/>
    </location>
</feature>
<keyword evidence="1" id="KW-1133">Transmembrane helix</keyword>
<evidence type="ECO:0000313" key="4">
    <source>
        <dbReference type="Proteomes" id="UP000037977"/>
    </source>
</evidence>
<keyword evidence="1" id="KW-0472">Membrane</keyword>
<dbReference type="SUPFAM" id="SSF55874">
    <property type="entry name" value="ATPase domain of HSP90 chaperone/DNA topoisomerase II/histidine kinase"/>
    <property type="match status" value="1"/>
</dbReference>
<dbReference type="RefSeq" id="WP_053996043.1">
    <property type="nucleotide sequence ID" value="NZ_CP065643.1"/>
</dbReference>
<feature type="transmembrane region" description="Helical" evidence="1">
    <location>
        <begin position="76"/>
        <end position="98"/>
    </location>
</feature>
<sequence length="428" mass="49627">MVFSMISFINFLMLFGSLFYICNIRPTIQRLMVCLILNAFLGWIALNFSALPWLALLGSVLLNGGFFYRMTKKSTAFLHSASLLIIVILIEYMSLFVVERLQLAASLHILLIIVLFTLALWLYKIFVEKTFHQVTLPIKVELLLVILSTVTIIVFYLIVFLPMHSDIVAASWSKLMMLACYFLFLFLTIWLLLQAVQKEQLAQQQTLAQQDLYTYMGQLENVNREIQKVQHDYANILLSIRGFLDKDNLYGLKKYFEKIAPQEQQPYIASLKQLEQLQLFELKGIVSAKLLQAHTQSIAVHIEIPEPIQSSFIESIDLVKLVGILMDNAIEATVHHQQPHLQLALLSIQTNEQLIIIRNTTKERYADIEKLFQENYSSKGDKRGFGLYNIKQLLHRYPNITLNTYMEEEWFVQEVRIERTRKHASSDL</sequence>
<dbReference type="STRING" id="33935.ADM90_16610"/>
<dbReference type="EMBL" id="LGCI01000010">
    <property type="protein sequence ID" value="KOY80802.1"/>
    <property type="molecule type" value="Genomic_DNA"/>
</dbReference>
<keyword evidence="4" id="KW-1185">Reference proteome</keyword>
<proteinExistence type="predicted"/>
<dbReference type="PANTHER" id="PTHR40448">
    <property type="entry name" value="TWO-COMPONENT SENSOR HISTIDINE KINASE"/>
    <property type="match status" value="1"/>
</dbReference>
<feature type="domain" description="Sensor histidine kinase NatK-like C-terminal" evidence="2">
    <location>
        <begin position="314"/>
        <end position="417"/>
    </location>
</feature>
<gene>
    <name evidence="3" type="ORF">ADM90_16610</name>
</gene>
<dbReference type="AlphaFoldDB" id="A0A0M9DID6"/>
<dbReference type="InterPro" id="IPR036890">
    <property type="entry name" value="HATPase_C_sf"/>
</dbReference>
<evidence type="ECO:0000313" key="3">
    <source>
        <dbReference type="EMBL" id="KOY80802.1"/>
    </source>
</evidence>
<evidence type="ECO:0000259" key="2">
    <source>
        <dbReference type="Pfam" id="PF14501"/>
    </source>
</evidence>
<protein>
    <recommendedName>
        <fullName evidence="2">Sensor histidine kinase NatK-like C-terminal domain-containing protein</fullName>
    </recommendedName>
</protein>
<feature type="transmembrane region" description="Helical" evidence="1">
    <location>
        <begin position="175"/>
        <end position="193"/>
    </location>
</feature>
<dbReference type="PATRIC" id="fig|33935.3.peg.2081"/>
<dbReference type="GO" id="GO:0042802">
    <property type="term" value="F:identical protein binding"/>
    <property type="evidence" value="ECO:0007669"/>
    <property type="project" value="TreeGrafter"/>
</dbReference>
<feature type="transmembrane region" description="Helical" evidence="1">
    <location>
        <begin position="143"/>
        <end position="163"/>
    </location>
</feature>
<dbReference type="InterPro" id="IPR032834">
    <property type="entry name" value="NatK-like_C"/>
</dbReference>
<reference evidence="3 4" key="1">
    <citation type="submission" date="2015-07" db="EMBL/GenBank/DDBJ databases">
        <title>Genome sequencing project for genomic taxonomy and phylogenomics of Bacillus-like bacteria.</title>
        <authorList>
            <person name="Liu B."/>
            <person name="Wang J."/>
            <person name="Zhu Y."/>
            <person name="Liu G."/>
            <person name="Chen Q."/>
            <person name="Chen Z."/>
            <person name="Che J."/>
            <person name="Ge C."/>
            <person name="Shi H."/>
            <person name="Pan Z."/>
            <person name="Liu X."/>
        </authorList>
    </citation>
    <scope>NUCLEOTIDE SEQUENCE [LARGE SCALE GENOMIC DNA]</scope>
    <source>
        <strain evidence="3 4">DSM 54</strain>
    </source>
</reference>
<accession>A0A0M9DID6</accession>
<feature type="transmembrane region" description="Helical" evidence="1">
    <location>
        <begin position="31"/>
        <end position="56"/>
    </location>
</feature>
<dbReference type="Gene3D" id="3.30.565.10">
    <property type="entry name" value="Histidine kinase-like ATPase, C-terminal domain"/>
    <property type="match status" value="1"/>
</dbReference>
<dbReference type="OrthoDB" id="1656061at2"/>
<evidence type="ECO:0000256" key="1">
    <source>
        <dbReference type="SAM" id="Phobius"/>
    </source>
</evidence>
<feature type="transmembrane region" description="Helical" evidence="1">
    <location>
        <begin position="6"/>
        <end position="24"/>
    </location>
</feature>
<dbReference type="Pfam" id="PF14501">
    <property type="entry name" value="HATPase_c_5"/>
    <property type="match status" value="1"/>
</dbReference>